<reference evidence="1 2" key="1">
    <citation type="journal article" date="2019" name="G3 (Bethesda)">
        <title>Sequencing of a Wild Apple (Malus baccata) Genome Unravels the Differences Between Cultivated and Wild Apple Species Regarding Disease Resistance and Cold Tolerance.</title>
        <authorList>
            <person name="Chen X."/>
        </authorList>
    </citation>
    <scope>NUCLEOTIDE SEQUENCE [LARGE SCALE GENOMIC DNA]</scope>
    <source>
        <strain evidence="2">cv. Shandingzi</strain>
        <tissue evidence="1">Leaves</tissue>
    </source>
</reference>
<dbReference type="Pfam" id="PF05056">
    <property type="entry name" value="DUF674"/>
    <property type="match status" value="1"/>
</dbReference>
<dbReference type="PANTHER" id="PTHR33103">
    <property type="entry name" value="OS01G0153900 PROTEIN"/>
    <property type="match status" value="1"/>
</dbReference>
<organism evidence="1 2">
    <name type="scientific">Malus baccata</name>
    <name type="common">Siberian crab apple</name>
    <name type="synonym">Pyrus baccata</name>
    <dbReference type="NCBI Taxonomy" id="106549"/>
    <lineage>
        <taxon>Eukaryota</taxon>
        <taxon>Viridiplantae</taxon>
        <taxon>Streptophyta</taxon>
        <taxon>Embryophyta</taxon>
        <taxon>Tracheophyta</taxon>
        <taxon>Spermatophyta</taxon>
        <taxon>Magnoliopsida</taxon>
        <taxon>eudicotyledons</taxon>
        <taxon>Gunneridae</taxon>
        <taxon>Pentapetalae</taxon>
        <taxon>rosids</taxon>
        <taxon>fabids</taxon>
        <taxon>Rosales</taxon>
        <taxon>Rosaceae</taxon>
        <taxon>Amygdaloideae</taxon>
        <taxon>Maleae</taxon>
        <taxon>Malus</taxon>
    </lineage>
</organism>
<comment type="caution">
    <text evidence="1">The sequence shown here is derived from an EMBL/GenBank/DDBJ whole genome shotgun (WGS) entry which is preliminary data.</text>
</comment>
<keyword evidence="2" id="KW-1185">Reference proteome</keyword>
<dbReference type="EMBL" id="VIEB01000132">
    <property type="protein sequence ID" value="TQE04872.1"/>
    <property type="molecule type" value="Genomic_DNA"/>
</dbReference>
<name>A0A540N1D9_MALBA</name>
<dbReference type="AlphaFoldDB" id="A0A540N1D9"/>
<dbReference type="InterPro" id="IPR007750">
    <property type="entry name" value="DUF674"/>
</dbReference>
<dbReference type="Proteomes" id="UP000315295">
    <property type="component" value="Unassembled WGS sequence"/>
</dbReference>
<accession>A0A540N1D9</accession>
<protein>
    <submittedName>
        <fullName evidence="1">Uncharacterized protein</fullName>
    </submittedName>
</protein>
<dbReference type="STRING" id="106549.A0A540N1D9"/>
<proteinExistence type="predicted"/>
<evidence type="ECO:0000313" key="1">
    <source>
        <dbReference type="EMBL" id="TQE04872.1"/>
    </source>
</evidence>
<dbReference type="PANTHER" id="PTHR33103:SF19">
    <property type="entry name" value="OS09G0544700 PROTEIN"/>
    <property type="match status" value="1"/>
</dbReference>
<evidence type="ECO:0000313" key="2">
    <source>
        <dbReference type="Proteomes" id="UP000315295"/>
    </source>
</evidence>
<sequence length="104" mass="11498">MHEFEMAFKAYKLRCPSTVLNNASLATTNATSVSSRGRKVLFAEATKEVVDFHFTLFSLPVGTVVSLLSKNGMVGCLGQLYESVENLSDTYLQHNLNKDILLKP</sequence>
<gene>
    <name evidence="1" type="ORF">C1H46_009475</name>
</gene>